<evidence type="ECO:0000313" key="2">
    <source>
        <dbReference type="EMBL" id="NUB89754.1"/>
    </source>
</evidence>
<feature type="domain" description="DUF7511" evidence="1">
    <location>
        <begin position="34"/>
        <end position="79"/>
    </location>
</feature>
<proteinExistence type="predicted"/>
<comment type="caution">
    <text evidence="2">The sequence shown here is derived from an EMBL/GenBank/DDBJ whole genome shotgun (WGS) entry which is preliminary data.</text>
</comment>
<dbReference type="EMBL" id="JABUQZ010000001">
    <property type="protein sequence ID" value="NUC74414.1"/>
    <property type="molecule type" value="Genomic_DNA"/>
</dbReference>
<dbReference type="EMBL" id="JABURA010000001">
    <property type="protein sequence ID" value="NUB89754.1"/>
    <property type="molecule type" value="Genomic_DNA"/>
</dbReference>
<keyword evidence="5" id="KW-1185">Reference proteome</keyword>
<dbReference type="Proteomes" id="UP000728647">
    <property type="component" value="Unassembled WGS sequence"/>
</dbReference>
<sequence>MSESANGYDDRTIKQRLASAQAEAEGESDRRKQLECLVVRYRNRPDRCTITPRECSEEERLTHWLSADLSAVVDLEDVR</sequence>
<dbReference type="Pfam" id="PF24351">
    <property type="entry name" value="DUF7511"/>
    <property type="match status" value="1"/>
</dbReference>
<dbReference type="AlphaFoldDB" id="A0A8J8GK15"/>
<dbReference type="Proteomes" id="UP001016761">
    <property type="component" value="Unassembled WGS sequence"/>
</dbReference>
<evidence type="ECO:0000313" key="3">
    <source>
        <dbReference type="EMBL" id="NUC74414.1"/>
    </source>
</evidence>
<gene>
    <name evidence="2" type="ORF">HT576_01725</name>
    <name evidence="3" type="ORF">HTZ84_19295</name>
</gene>
<dbReference type="InterPro" id="IPR055933">
    <property type="entry name" value="DUF7511"/>
</dbReference>
<evidence type="ECO:0000313" key="4">
    <source>
        <dbReference type="Proteomes" id="UP000728647"/>
    </source>
</evidence>
<protein>
    <recommendedName>
        <fullName evidence="1">DUF7511 domain-containing protein</fullName>
    </recommendedName>
</protein>
<evidence type="ECO:0000313" key="5">
    <source>
        <dbReference type="Proteomes" id="UP001016761"/>
    </source>
</evidence>
<dbReference type="OrthoDB" id="186853at2157"/>
<name>A0A8J8GK15_9EURY</name>
<accession>A0A8J8GK15</accession>
<reference evidence="2 5" key="1">
    <citation type="submission" date="2020-06" db="EMBL/GenBank/DDBJ databases">
        <title>Haloterrigena sp. nov., an extremely halophilic archaeon isolated from a saline sediment.</title>
        <authorList>
            <person name="Liu B.-B."/>
        </authorList>
    </citation>
    <scope>NUCLEOTIDE SEQUENCE</scope>
    <source>
        <strain evidence="2">SYSU A121-1</strain>
        <strain evidence="3 5">SYSU A558-1</strain>
    </source>
</reference>
<organism evidence="2 4">
    <name type="scientific">Haloterrigena gelatinilytica</name>
    <dbReference type="NCBI Taxonomy" id="2741724"/>
    <lineage>
        <taxon>Archaea</taxon>
        <taxon>Methanobacteriati</taxon>
        <taxon>Methanobacteriota</taxon>
        <taxon>Stenosarchaea group</taxon>
        <taxon>Halobacteria</taxon>
        <taxon>Halobacteriales</taxon>
        <taxon>Natrialbaceae</taxon>
        <taxon>Haloterrigena</taxon>
    </lineage>
</organism>
<dbReference type="RefSeq" id="WP_174682150.1">
    <property type="nucleotide sequence ID" value="NZ_JABUQZ010000001.1"/>
</dbReference>
<evidence type="ECO:0000259" key="1">
    <source>
        <dbReference type="Pfam" id="PF24351"/>
    </source>
</evidence>